<evidence type="ECO:0000313" key="1">
    <source>
        <dbReference type="EnsemblPlants" id="OGLUM03G08490.1"/>
    </source>
</evidence>
<organism evidence="1">
    <name type="scientific">Oryza glumipatula</name>
    <dbReference type="NCBI Taxonomy" id="40148"/>
    <lineage>
        <taxon>Eukaryota</taxon>
        <taxon>Viridiplantae</taxon>
        <taxon>Streptophyta</taxon>
        <taxon>Embryophyta</taxon>
        <taxon>Tracheophyta</taxon>
        <taxon>Spermatophyta</taxon>
        <taxon>Magnoliopsida</taxon>
        <taxon>Liliopsida</taxon>
        <taxon>Poales</taxon>
        <taxon>Poaceae</taxon>
        <taxon>BOP clade</taxon>
        <taxon>Oryzoideae</taxon>
        <taxon>Oryzeae</taxon>
        <taxon>Oryzinae</taxon>
        <taxon>Oryza</taxon>
    </lineage>
</organism>
<reference evidence="1" key="1">
    <citation type="submission" date="2015-04" db="UniProtKB">
        <authorList>
            <consortium name="EnsemblPlants"/>
        </authorList>
    </citation>
    <scope>IDENTIFICATION</scope>
</reference>
<dbReference type="EnsemblPlants" id="OGLUM03G08490.1">
    <property type="protein sequence ID" value="OGLUM03G08490.1"/>
    <property type="gene ID" value="OGLUM03G08490"/>
</dbReference>
<accession>A0A0D9Z3Y5</accession>
<evidence type="ECO:0000313" key="2">
    <source>
        <dbReference type="Proteomes" id="UP000026961"/>
    </source>
</evidence>
<dbReference type="HOGENOM" id="CLU_1680641_0_0_1"/>
<dbReference type="Proteomes" id="UP000026961">
    <property type="component" value="Chromosome 3"/>
</dbReference>
<sequence length="157" mass="17946">MNPSQYPFNSDGLGWSGSIRTDDMRFLEYYDLGHCNNYATSMAAKTRRSSNAQLADAEGMKGASQLKDTNFLNDEKGYKLSAELESSHRNLIRSTWFWTHQGGPYKVWKFEIDNNMIENKTERAIVVPHLAHFQLHPNTPRGPNVPEIKETDGAIFY</sequence>
<protein>
    <submittedName>
        <fullName evidence="1">Uncharacterized protein</fullName>
    </submittedName>
</protein>
<dbReference type="Gramene" id="OGLUM03G08490.1">
    <property type="protein sequence ID" value="OGLUM03G08490.1"/>
    <property type="gene ID" value="OGLUM03G08490"/>
</dbReference>
<dbReference type="AlphaFoldDB" id="A0A0D9Z3Y5"/>
<reference evidence="1" key="2">
    <citation type="submission" date="2018-05" db="EMBL/GenBank/DDBJ databases">
        <title>OgluRS3 (Oryza glumaepatula Reference Sequence Version 3).</title>
        <authorList>
            <person name="Zhang J."/>
            <person name="Kudrna D."/>
            <person name="Lee S."/>
            <person name="Talag J."/>
            <person name="Welchert J."/>
            <person name="Wing R.A."/>
        </authorList>
    </citation>
    <scope>NUCLEOTIDE SEQUENCE [LARGE SCALE GENOMIC DNA]</scope>
</reference>
<keyword evidence="2" id="KW-1185">Reference proteome</keyword>
<name>A0A0D9Z3Y5_9ORYZ</name>
<proteinExistence type="predicted"/>